<dbReference type="EMBL" id="WTYA01000002">
    <property type="protein sequence ID" value="MXP28051.1"/>
    <property type="molecule type" value="Genomic_DNA"/>
</dbReference>
<feature type="transmembrane region" description="Helical" evidence="1">
    <location>
        <begin position="184"/>
        <end position="203"/>
    </location>
</feature>
<dbReference type="PANTHER" id="PTHR34220">
    <property type="entry name" value="SENSOR HISTIDINE KINASE YPDA"/>
    <property type="match status" value="1"/>
</dbReference>
<feature type="transmembrane region" description="Helical" evidence="1">
    <location>
        <begin position="55"/>
        <end position="75"/>
    </location>
</feature>
<dbReference type="PANTHER" id="PTHR34220:SF7">
    <property type="entry name" value="SENSOR HISTIDINE KINASE YPDA"/>
    <property type="match status" value="1"/>
</dbReference>
<feature type="domain" description="Histidine kinase/HSP90-like ATPase" evidence="2">
    <location>
        <begin position="319"/>
        <end position="408"/>
    </location>
</feature>
<dbReference type="Proteomes" id="UP000439780">
    <property type="component" value="Unassembled WGS sequence"/>
</dbReference>
<evidence type="ECO:0000259" key="3">
    <source>
        <dbReference type="Pfam" id="PF06580"/>
    </source>
</evidence>
<dbReference type="Pfam" id="PF02518">
    <property type="entry name" value="HATPase_c"/>
    <property type="match status" value="1"/>
</dbReference>
<evidence type="ECO:0000256" key="1">
    <source>
        <dbReference type="SAM" id="Phobius"/>
    </source>
</evidence>
<keyword evidence="4" id="KW-0418">Kinase</keyword>
<keyword evidence="1" id="KW-0472">Membrane</keyword>
<evidence type="ECO:0000313" key="5">
    <source>
        <dbReference type="Proteomes" id="UP000439780"/>
    </source>
</evidence>
<keyword evidence="1" id="KW-1133">Transmembrane helix</keyword>
<dbReference type="GO" id="GO:0000155">
    <property type="term" value="F:phosphorelay sensor kinase activity"/>
    <property type="evidence" value="ECO:0007669"/>
    <property type="project" value="InterPro"/>
</dbReference>
<dbReference type="InterPro" id="IPR010559">
    <property type="entry name" value="Sig_transdc_His_kin_internal"/>
</dbReference>
<dbReference type="SUPFAM" id="SSF55874">
    <property type="entry name" value="ATPase domain of HSP90 chaperone/DNA topoisomerase II/histidine kinase"/>
    <property type="match status" value="1"/>
</dbReference>
<feature type="transmembrane region" description="Helical" evidence="1">
    <location>
        <begin position="15"/>
        <end position="34"/>
    </location>
</feature>
<dbReference type="AlphaFoldDB" id="A0A845AGG7"/>
<proteinExistence type="predicted"/>
<protein>
    <submittedName>
        <fullName evidence="4">Sensor histidine kinase</fullName>
    </submittedName>
</protein>
<evidence type="ECO:0000259" key="2">
    <source>
        <dbReference type="Pfam" id="PF02518"/>
    </source>
</evidence>
<keyword evidence="1" id="KW-0812">Transmembrane</keyword>
<keyword evidence="5" id="KW-1185">Reference proteome</keyword>
<organism evidence="4 5">
    <name type="scientific">Qipengyuania algicida</name>
    <dbReference type="NCBI Taxonomy" id="1836209"/>
    <lineage>
        <taxon>Bacteria</taxon>
        <taxon>Pseudomonadati</taxon>
        <taxon>Pseudomonadota</taxon>
        <taxon>Alphaproteobacteria</taxon>
        <taxon>Sphingomonadales</taxon>
        <taxon>Erythrobacteraceae</taxon>
        <taxon>Qipengyuania</taxon>
    </lineage>
</organism>
<comment type="caution">
    <text evidence="4">The sequence shown here is derived from an EMBL/GenBank/DDBJ whole genome shotgun (WGS) entry which is preliminary data.</text>
</comment>
<accession>A0A845AGG7</accession>
<keyword evidence="4" id="KW-0808">Transferase</keyword>
<dbReference type="RefSeq" id="WP_160752326.1">
    <property type="nucleotide sequence ID" value="NZ_WTYA01000002.1"/>
</dbReference>
<reference evidence="4 5" key="1">
    <citation type="submission" date="2019-12" db="EMBL/GenBank/DDBJ databases">
        <title>Genomic-based taxomic classification of the family Erythrobacteraceae.</title>
        <authorList>
            <person name="Xu L."/>
        </authorList>
    </citation>
    <scope>NUCLEOTIDE SEQUENCE [LARGE SCALE GENOMIC DNA]</scope>
    <source>
        <strain evidence="4 5">KEMB 9005-328</strain>
    </source>
</reference>
<dbReference type="InterPro" id="IPR003594">
    <property type="entry name" value="HATPase_dom"/>
</dbReference>
<dbReference type="InterPro" id="IPR050640">
    <property type="entry name" value="Bact_2-comp_sensor_kinase"/>
</dbReference>
<dbReference type="Pfam" id="PF06580">
    <property type="entry name" value="His_kinase"/>
    <property type="match status" value="1"/>
</dbReference>
<dbReference type="OrthoDB" id="2514702at2"/>
<feature type="transmembrane region" description="Helical" evidence="1">
    <location>
        <begin position="81"/>
        <end position="99"/>
    </location>
</feature>
<dbReference type="InterPro" id="IPR036890">
    <property type="entry name" value="HATPase_C_sf"/>
</dbReference>
<feature type="domain" description="Signal transduction histidine kinase internal region" evidence="3">
    <location>
        <begin position="220"/>
        <end position="300"/>
    </location>
</feature>
<evidence type="ECO:0000313" key="4">
    <source>
        <dbReference type="EMBL" id="MXP28051.1"/>
    </source>
</evidence>
<name>A0A845AGG7_9SPHN</name>
<dbReference type="GO" id="GO:0016020">
    <property type="term" value="C:membrane"/>
    <property type="evidence" value="ECO:0007669"/>
    <property type="project" value="InterPro"/>
</dbReference>
<sequence>MNAVEAKGADSGATVTFRLVILSIVALWLCYFGLTTVRGLIAGFSYQGELLWRRGIVTLVGMGMTLLVWLVLRLFDKRPLWVKSGIAILIAMPASIPIAQTNEWIFKTVAQAEEKRAAKEQGFNIRRDDAGNMLVDVPAARLENLDGTVKTLNGGRAVATIRLEDKPTEADRWKMILDVALGRYFLLLAWASLYFAMLAGAQAQEAQRREDRFRSAAKAAELRSLRYQVNPHFLFNALNSLSALVMTDKSDKAEEMIQTLSRFYRHSLSSDPTTDVSLEDEFDLQREYLAIEQLRFPSRLRTQFDLPHELERCCVPGMILQPLIENSVKYGVSASNRPVTITIAAREEYGRLVITVADDGPGSAPPAGGLGIGLGNVRDRLQAAFGNAASVTSGPALGGYETELRIPLVRHG</sequence>
<dbReference type="Gene3D" id="3.30.565.10">
    <property type="entry name" value="Histidine kinase-like ATPase, C-terminal domain"/>
    <property type="match status" value="1"/>
</dbReference>
<gene>
    <name evidence="4" type="ORF">GRI58_04345</name>
</gene>